<dbReference type="AlphaFoldDB" id="A0A1M7Z7I8"/>
<dbReference type="EMBL" id="FRXN01000001">
    <property type="protein sequence ID" value="SHO60762.1"/>
    <property type="molecule type" value="Genomic_DNA"/>
</dbReference>
<proteinExistence type="predicted"/>
<reference evidence="2" key="1">
    <citation type="submission" date="2016-12" db="EMBL/GenBank/DDBJ databases">
        <authorList>
            <person name="Varghese N."/>
            <person name="Submissions S."/>
        </authorList>
    </citation>
    <scope>NUCLEOTIDE SEQUENCE [LARGE SCALE GENOMIC DNA]</scope>
    <source>
        <strain evidence="2">DSM 25035</strain>
    </source>
</reference>
<dbReference type="RefSeq" id="WP_073570625.1">
    <property type="nucleotide sequence ID" value="NZ_FRXN01000001.1"/>
</dbReference>
<evidence type="ECO:0000313" key="1">
    <source>
        <dbReference type="EMBL" id="SHO60762.1"/>
    </source>
</evidence>
<name>A0A1M7Z7I8_9BACT</name>
<dbReference type="OrthoDB" id="650068at2"/>
<evidence type="ECO:0000313" key="2">
    <source>
        <dbReference type="Proteomes" id="UP000184609"/>
    </source>
</evidence>
<protein>
    <submittedName>
        <fullName evidence="1">Uncharacterized protein</fullName>
    </submittedName>
</protein>
<dbReference type="STRING" id="1073327.SAMN04488108_1010"/>
<sequence>MKSQSIKGIALIFALISVTLTRYSYAQSTTENQSLIKHFNGTITATNNGISIIPSFTLGRPAVFFDLNVGGERLTFEPMFRFGMDGKPWSFVLWWRYKVIKDKRFSLTAGAHPAFLFKEMEVLVDGRPEKMMVSKRYLAMELSPSFQFTPKSSIGIYFLKGHGFDPDPPVNSTFVGFNWVLKNVAMGENVRFKMTPQFYYLKVDANDGVYVTSTFTFTHQKLPIGIGSTLNQKLNSTIPGDDFVWNIALLYNFANQFTKKK</sequence>
<gene>
    <name evidence="1" type="ORF">SAMN04488108_1010</name>
</gene>
<keyword evidence="2" id="KW-1185">Reference proteome</keyword>
<dbReference type="Proteomes" id="UP000184609">
    <property type="component" value="Unassembled WGS sequence"/>
</dbReference>
<organism evidence="1 2">
    <name type="scientific">Algoriphagus zhangzhouensis</name>
    <dbReference type="NCBI Taxonomy" id="1073327"/>
    <lineage>
        <taxon>Bacteria</taxon>
        <taxon>Pseudomonadati</taxon>
        <taxon>Bacteroidota</taxon>
        <taxon>Cytophagia</taxon>
        <taxon>Cytophagales</taxon>
        <taxon>Cyclobacteriaceae</taxon>
        <taxon>Algoriphagus</taxon>
    </lineage>
</organism>
<accession>A0A1M7Z7I8</accession>